<dbReference type="SUPFAM" id="SSF56672">
    <property type="entry name" value="DNA/RNA polymerases"/>
    <property type="match status" value="1"/>
</dbReference>
<dbReference type="GO" id="GO:0006508">
    <property type="term" value="P:proteolysis"/>
    <property type="evidence" value="ECO:0007669"/>
    <property type="project" value="InterPro"/>
</dbReference>
<feature type="region of interest" description="Disordered" evidence="8">
    <location>
        <begin position="477"/>
        <end position="522"/>
    </location>
</feature>
<evidence type="ECO:0000256" key="8">
    <source>
        <dbReference type="SAM" id="MobiDB-lite"/>
    </source>
</evidence>
<dbReference type="GO" id="GO:0004519">
    <property type="term" value="F:endonuclease activity"/>
    <property type="evidence" value="ECO:0007669"/>
    <property type="project" value="UniProtKB-KW"/>
</dbReference>
<dbReference type="Gene3D" id="2.40.70.10">
    <property type="entry name" value="Acid Proteases"/>
    <property type="match status" value="1"/>
</dbReference>
<keyword evidence="5" id="KW-0255">Endonuclease</keyword>
<dbReference type="InterPro" id="IPR021109">
    <property type="entry name" value="Peptidase_aspartic_dom_sf"/>
</dbReference>
<feature type="region of interest" description="Disordered" evidence="8">
    <location>
        <begin position="693"/>
        <end position="712"/>
    </location>
</feature>
<dbReference type="Pfam" id="PF08284">
    <property type="entry name" value="RVP_2"/>
    <property type="match status" value="1"/>
</dbReference>
<dbReference type="InterPro" id="IPR043502">
    <property type="entry name" value="DNA/RNA_pol_sf"/>
</dbReference>
<dbReference type="InterPro" id="IPR041373">
    <property type="entry name" value="RT_RNaseH"/>
</dbReference>
<dbReference type="Pfam" id="PF00078">
    <property type="entry name" value="RVT_1"/>
    <property type="match status" value="2"/>
</dbReference>
<dbReference type="EMBL" id="BKCJ010005505">
    <property type="protein sequence ID" value="GEU67116.1"/>
    <property type="molecule type" value="Genomic_DNA"/>
</dbReference>
<dbReference type="GO" id="GO:0004190">
    <property type="term" value="F:aspartic-type endopeptidase activity"/>
    <property type="evidence" value="ECO:0007669"/>
    <property type="project" value="InterPro"/>
</dbReference>
<keyword evidence="2" id="KW-0808">Transferase</keyword>
<dbReference type="InterPro" id="IPR043128">
    <property type="entry name" value="Rev_trsase/Diguanyl_cyclase"/>
</dbReference>
<dbReference type="Pfam" id="PF17917">
    <property type="entry name" value="RT_RNaseH"/>
    <property type="match status" value="1"/>
</dbReference>
<dbReference type="InterPro" id="IPR032567">
    <property type="entry name" value="RTL1-rel"/>
</dbReference>
<organism evidence="12">
    <name type="scientific">Tanacetum cinerariifolium</name>
    <name type="common">Dalmatian daisy</name>
    <name type="synonym">Chrysanthemum cinerariifolium</name>
    <dbReference type="NCBI Taxonomy" id="118510"/>
    <lineage>
        <taxon>Eukaryota</taxon>
        <taxon>Viridiplantae</taxon>
        <taxon>Streptophyta</taxon>
        <taxon>Embryophyta</taxon>
        <taxon>Tracheophyta</taxon>
        <taxon>Spermatophyta</taxon>
        <taxon>Magnoliopsida</taxon>
        <taxon>eudicotyledons</taxon>
        <taxon>Gunneridae</taxon>
        <taxon>Pentapetalae</taxon>
        <taxon>asterids</taxon>
        <taxon>campanulids</taxon>
        <taxon>Asterales</taxon>
        <taxon>Asteraceae</taxon>
        <taxon>Asteroideae</taxon>
        <taxon>Anthemideae</taxon>
        <taxon>Anthemidinae</taxon>
        <taxon>Tanacetum</taxon>
    </lineage>
</organism>
<keyword evidence="7 12" id="KW-0695">RNA-directed DNA polymerase</keyword>
<evidence type="ECO:0000259" key="10">
    <source>
        <dbReference type="Pfam" id="PF03732"/>
    </source>
</evidence>
<dbReference type="CDD" id="cd09274">
    <property type="entry name" value="RNase_HI_RT_Ty3"/>
    <property type="match status" value="1"/>
</dbReference>
<proteinExistence type="predicted"/>
<keyword evidence="6" id="KW-0378">Hydrolase</keyword>
<feature type="compositionally biased region" description="Polar residues" evidence="8">
    <location>
        <begin position="498"/>
        <end position="514"/>
    </location>
</feature>
<evidence type="ECO:0000256" key="3">
    <source>
        <dbReference type="ARBA" id="ARBA00022695"/>
    </source>
</evidence>
<feature type="domain" description="Reverse transcriptase RNase H-like" evidence="11">
    <location>
        <begin position="965"/>
        <end position="1034"/>
    </location>
</feature>
<keyword evidence="4" id="KW-0540">Nuclease</keyword>
<dbReference type="PROSITE" id="PS00141">
    <property type="entry name" value="ASP_PROTEASE"/>
    <property type="match status" value="1"/>
</dbReference>
<dbReference type="AlphaFoldDB" id="A0A6L2LZA0"/>
<evidence type="ECO:0000256" key="4">
    <source>
        <dbReference type="ARBA" id="ARBA00022722"/>
    </source>
</evidence>
<dbReference type="CDD" id="cd01647">
    <property type="entry name" value="RT_LTR"/>
    <property type="match status" value="1"/>
</dbReference>
<feature type="domain" description="Reverse transcriptase" evidence="9">
    <location>
        <begin position="850"/>
        <end position="913"/>
    </location>
</feature>
<dbReference type="Gene3D" id="3.10.10.10">
    <property type="entry name" value="HIV Type 1 Reverse Transcriptase, subunit A, domain 1"/>
    <property type="match status" value="1"/>
</dbReference>
<dbReference type="PANTHER" id="PTHR15503:SF45">
    <property type="entry name" value="RNA-DIRECTED DNA POLYMERASE HOMOLOG"/>
    <property type="match status" value="1"/>
</dbReference>
<dbReference type="CDD" id="cd00303">
    <property type="entry name" value="retropepsin_like"/>
    <property type="match status" value="1"/>
</dbReference>
<dbReference type="SUPFAM" id="SSF50630">
    <property type="entry name" value="Acid proteases"/>
    <property type="match status" value="1"/>
</dbReference>
<evidence type="ECO:0000259" key="11">
    <source>
        <dbReference type="Pfam" id="PF17917"/>
    </source>
</evidence>
<accession>A0A6L2LZA0</accession>
<evidence type="ECO:0000256" key="7">
    <source>
        <dbReference type="ARBA" id="ARBA00022918"/>
    </source>
</evidence>
<evidence type="ECO:0000256" key="2">
    <source>
        <dbReference type="ARBA" id="ARBA00022679"/>
    </source>
</evidence>
<feature type="domain" description="Retrotransposon gag" evidence="10">
    <location>
        <begin position="346"/>
        <end position="443"/>
    </location>
</feature>
<dbReference type="Pfam" id="PF03732">
    <property type="entry name" value="Retrotrans_gag"/>
    <property type="match status" value="1"/>
</dbReference>
<evidence type="ECO:0000256" key="1">
    <source>
        <dbReference type="ARBA" id="ARBA00012493"/>
    </source>
</evidence>
<sequence length="1160" mass="132668">MVEGFAMFGLVSKLKLLKKPLRKLSFEQGNHFDNVKKLKSKLAAVQSALNIDPHNNSLRIEELRVLKDYKFALKDEESFLRKNPRLSGLMQGIGIPSTFTMCVGDQFVHHFKSVLGKCSKVLLIKDPSGLFLKKLSGSDALFMVRRVFDEEIKMALFDIDGNKALGLMNGKLLKEVNATVISLVPKVATPCKASEYRPIACCNVIYKIISKVIFNQIKGSLNDLVDVNQSAFIPSRKISDNILLSQELMRNYHKSRGKAKCAFKIDNEKAYDSVEWDFLTNCLKFFGFHNILNWPVDLSNVFYALNIISPPCIVEGNEGVVGLTRWIEKMESVFNISGCAIENQVKFATCTLLDAALTWWNGQIRTIGPEAYAMTWEVLKKEMTDKYFLQGELKKLEIELWNLKVKGNDVPTYTNRFQELTLMCTKLVANESEKIDKYISGLPDSIYENVKSSEPKTMDETIELTNDLMDQKLRTYAERADNKRKTEDTSRNNHRHQQQPFKKSTGNANVANAQRDSKETPKWNGCFKWEASGQFKRDCLKLKNKNGGNRNAQGWVYAVGNAEKNGNAPMNPDSNVITGTFLLNNRYASILFDTGADRSFISIAFSSLVNIDPTLGSSYDVELADGKIVGIDTIIRGCTINFLNHPFNIDLMPVEVGSFDVIIGMDWLRICHAVIVCDEKLVQIPYRNETLTFRGNESNNGRESRLTKEEDKSEGKQLKYVLIVRDFPEVFPEDLPGLPPARPVEFQIDLIPGAAPVARAPYRLAPSEIKELSEQLQELSEKGFIRPSSSPWGASVLFFKKNDGSFRMCIDYRELNKLTVKNCYPLPRIDDLFDQLQGSSIYSKIDLRSVFMDLMNRVCKPYLDKFVIVFIDDILIYSKDEKEHEEYLKAILELLKGEKLGIHVDPAKIESIKDWASPKTPTDIRQFLGLAGYYRRQQRLCGLLRCFTQGFRCYFNAEREGDRLCSRQLKIHETNYTIHDLELGSVVFALKIWRHYLYGTKCTVFTDHKSLQHILDQKELNMRQRRWLELLSDYDCDIRYHPGKANVVADALSQKERDKPIRVRALVMTISLNLPKQILEAQIEALKPENLEKKDVGCMIRMDIPKERLEPRADGTLCIHGRSWLPCYSDLRFVIMHESHKSKYSIHPGSEKMYQDMKKL</sequence>
<evidence type="ECO:0000313" key="12">
    <source>
        <dbReference type="EMBL" id="GEU67116.1"/>
    </source>
</evidence>
<reference evidence="12" key="1">
    <citation type="journal article" date="2019" name="Sci. Rep.">
        <title>Draft genome of Tanacetum cinerariifolium, the natural source of mosquito coil.</title>
        <authorList>
            <person name="Yamashiro T."/>
            <person name="Shiraishi A."/>
            <person name="Satake H."/>
            <person name="Nakayama K."/>
        </authorList>
    </citation>
    <scope>NUCLEOTIDE SEQUENCE</scope>
</reference>
<name>A0A6L2LZA0_TANCI</name>
<feature type="domain" description="Reverse transcriptase" evidence="9">
    <location>
        <begin position="193"/>
        <end position="291"/>
    </location>
</feature>
<dbReference type="InterPro" id="IPR001969">
    <property type="entry name" value="Aspartic_peptidase_AS"/>
</dbReference>
<evidence type="ECO:0000256" key="5">
    <source>
        <dbReference type="ARBA" id="ARBA00022759"/>
    </source>
</evidence>
<dbReference type="GO" id="GO:0003964">
    <property type="term" value="F:RNA-directed DNA polymerase activity"/>
    <property type="evidence" value="ECO:0007669"/>
    <property type="project" value="UniProtKB-KW"/>
</dbReference>
<feature type="compositionally biased region" description="Basic and acidic residues" evidence="8">
    <location>
        <begin position="477"/>
        <end position="491"/>
    </location>
</feature>
<dbReference type="Gene3D" id="3.30.70.270">
    <property type="match status" value="3"/>
</dbReference>
<evidence type="ECO:0000256" key="6">
    <source>
        <dbReference type="ARBA" id="ARBA00022801"/>
    </source>
</evidence>
<dbReference type="InterPro" id="IPR000477">
    <property type="entry name" value="RT_dom"/>
</dbReference>
<comment type="caution">
    <text evidence="12">The sequence shown here is derived from an EMBL/GenBank/DDBJ whole genome shotgun (WGS) entry which is preliminary data.</text>
</comment>
<evidence type="ECO:0000259" key="9">
    <source>
        <dbReference type="Pfam" id="PF00078"/>
    </source>
</evidence>
<dbReference type="InterPro" id="IPR005162">
    <property type="entry name" value="Retrotrans_gag_dom"/>
</dbReference>
<dbReference type="EC" id="2.7.7.49" evidence="1"/>
<keyword evidence="3" id="KW-0548">Nucleotidyltransferase</keyword>
<feature type="compositionally biased region" description="Basic and acidic residues" evidence="8">
    <location>
        <begin position="700"/>
        <end position="712"/>
    </location>
</feature>
<gene>
    <name evidence="12" type="ORF">Tci_039094</name>
</gene>
<protein>
    <recommendedName>
        <fullName evidence="1">RNA-directed DNA polymerase</fullName>
        <ecNumber evidence="1">2.7.7.49</ecNumber>
    </recommendedName>
</protein>
<dbReference type="PANTHER" id="PTHR15503">
    <property type="entry name" value="LDOC1 RELATED"/>
    <property type="match status" value="1"/>
</dbReference>